<comment type="caution">
    <text evidence="1">The sequence shown here is derived from an EMBL/GenBank/DDBJ whole genome shotgun (WGS) entry which is preliminary data.</text>
</comment>
<feature type="non-terminal residue" evidence="1">
    <location>
        <position position="1"/>
    </location>
</feature>
<keyword evidence="2" id="KW-1185">Reference proteome</keyword>
<organism evidence="1 2">
    <name type="scientific">Paraglomus brasilianum</name>
    <dbReference type="NCBI Taxonomy" id="144538"/>
    <lineage>
        <taxon>Eukaryota</taxon>
        <taxon>Fungi</taxon>
        <taxon>Fungi incertae sedis</taxon>
        <taxon>Mucoromycota</taxon>
        <taxon>Glomeromycotina</taxon>
        <taxon>Glomeromycetes</taxon>
        <taxon>Paraglomerales</taxon>
        <taxon>Paraglomeraceae</taxon>
        <taxon>Paraglomus</taxon>
    </lineage>
</organism>
<name>A0A9N9H4R2_9GLOM</name>
<sequence>DMEQVSAESPGLEDIPDRMVSLTEAVRQERIVRARKLIDISISQAVQPESTMPPIPTDNVLITDKLIFAKIEKAFFSLSTHL</sequence>
<dbReference type="AlphaFoldDB" id="A0A9N9H4R2"/>
<dbReference type="Proteomes" id="UP000789739">
    <property type="component" value="Unassembled WGS sequence"/>
</dbReference>
<dbReference type="EMBL" id="CAJVPI010002739">
    <property type="protein sequence ID" value="CAG8648731.1"/>
    <property type="molecule type" value="Genomic_DNA"/>
</dbReference>
<dbReference type="OrthoDB" id="10484514at2759"/>
<gene>
    <name evidence="1" type="ORF">PBRASI_LOCUS10162</name>
</gene>
<protein>
    <submittedName>
        <fullName evidence="1">1498_t:CDS:1</fullName>
    </submittedName>
</protein>
<accession>A0A9N9H4R2</accession>
<reference evidence="1" key="1">
    <citation type="submission" date="2021-06" db="EMBL/GenBank/DDBJ databases">
        <authorList>
            <person name="Kallberg Y."/>
            <person name="Tangrot J."/>
            <person name="Rosling A."/>
        </authorList>
    </citation>
    <scope>NUCLEOTIDE SEQUENCE</scope>
    <source>
        <strain evidence="1">BR232B</strain>
    </source>
</reference>
<evidence type="ECO:0000313" key="2">
    <source>
        <dbReference type="Proteomes" id="UP000789739"/>
    </source>
</evidence>
<evidence type="ECO:0000313" key="1">
    <source>
        <dbReference type="EMBL" id="CAG8648731.1"/>
    </source>
</evidence>
<proteinExistence type="predicted"/>